<dbReference type="CDD" id="cd08492">
    <property type="entry name" value="PBP2_NikA_DppA_OppA_like_15"/>
    <property type="match status" value="1"/>
</dbReference>
<keyword evidence="2" id="KW-0813">Transport</keyword>
<dbReference type="EMBL" id="CP000926">
    <property type="protein sequence ID" value="ABY98556.1"/>
    <property type="molecule type" value="Genomic_DNA"/>
</dbReference>
<evidence type="ECO:0000256" key="5">
    <source>
        <dbReference type="ARBA" id="ARBA00022927"/>
    </source>
</evidence>
<dbReference type="PANTHER" id="PTHR30290:SF9">
    <property type="entry name" value="OLIGOPEPTIDE-BINDING PROTEIN APPA"/>
    <property type="match status" value="1"/>
</dbReference>
<dbReference type="PROSITE" id="PS51257">
    <property type="entry name" value="PROKAR_LIPOPROTEIN"/>
    <property type="match status" value="1"/>
</dbReference>
<feature type="signal peptide" evidence="6">
    <location>
        <begin position="1"/>
        <end position="17"/>
    </location>
</feature>
<dbReference type="AlphaFoldDB" id="B0KSN1"/>
<name>B0KSN1_PSEPG</name>
<dbReference type="SUPFAM" id="SSF53850">
    <property type="entry name" value="Periplasmic binding protein-like II"/>
    <property type="match status" value="1"/>
</dbReference>
<dbReference type="Pfam" id="PF00496">
    <property type="entry name" value="SBP_bac_5"/>
    <property type="match status" value="1"/>
</dbReference>
<dbReference type="Proteomes" id="UP000002157">
    <property type="component" value="Chromosome"/>
</dbReference>
<evidence type="ECO:0000259" key="7">
    <source>
        <dbReference type="Pfam" id="PF00496"/>
    </source>
</evidence>
<comment type="similarity">
    <text evidence="1">Belongs to the bacterial solute-binding protein 5 family.</text>
</comment>
<feature type="domain" description="Solute-binding protein family 5" evidence="7">
    <location>
        <begin position="83"/>
        <end position="439"/>
    </location>
</feature>
<dbReference type="GO" id="GO:0043190">
    <property type="term" value="C:ATP-binding cassette (ABC) transporter complex"/>
    <property type="evidence" value="ECO:0007669"/>
    <property type="project" value="InterPro"/>
</dbReference>
<dbReference type="Gene3D" id="3.40.190.10">
    <property type="entry name" value="Periplasmic binding protein-like II"/>
    <property type="match status" value="1"/>
</dbReference>
<dbReference type="GO" id="GO:0015031">
    <property type="term" value="P:protein transport"/>
    <property type="evidence" value="ECO:0007669"/>
    <property type="project" value="UniProtKB-KW"/>
</dbReference>
<evidence type="ECO:0000313" key="9">
    <source>
        <dbReference type="Proteomes" id="UP000002157"/>
    </source>
</evidence>
<feature type="chain" id="PRO_5002749708" evidence="6">
    <location>
        <begin position="18"/>
        <end position="535"/>
    </location>
</feature>
<sequence length="535" mass="57658">MFRPLASLSLAIALALAGCDDKPAQPASSAEAATPQQGGVLRVAFDGDPNCIDPQQAGNNTALNVGRQLVDSLTDQDPQSAAIVPWLAERWEVSDDSRQFTFHLREGATFADGSPLDAAAVKANFEAIVALGAQAQLASTYLAGLDTIEVLGPLSVRIGFHQPNAQFLQASSTMSLGLLAPATLKRSAEERCQGALVGSGPFNVKRFEHNRLVRIEARHDYAWPSSLAGHPGRAWLDAIEFHILPESGVRLGSLLSAQIDVNTSVPVQDEAVLQAQGVPSIARSNPGIVFNLTPNESHPPLDDANVRRALNKAIDRSQLQAVISRYQKPASSVLASSTPYYQDLSASLAFDPEGAAKLLDAAGWAKGADGWRQRDGQRLSFALDYWQATTPVLELVQQQLRQAGVELRLNKSTIGQVSLLQSSQNYQLWFFNLTRADPDVLRTVFLAAGRNVNVRGALPLDQALLDSAASLDAHKRGELIAQASQALLEQGHVIPLVEAATVTAFRHAVRGLHYEASTRLQFYDTWLAQPEATKP</sequence>
<dbReference type="GO" id="GO:0015833">
    <property type="term" value="P:peptide transport"/>
    <property type="evidence" value="ECO:0007669"/>
    <property type="project" value="UniProtKB-KW"/>
</dbReference>
<protein>
    <submittedName>
        <fullName evidence="8">Extracellular solute-binding protein family 5</fullName>
    </submittedName>
</protein>
<dbReference type="PIRSF" id="PIRSF002741">
    <property type="entry name" value="MppA"/>
    <property type="match status" value="1"/>
</dbReference>
<evidence type="ECO:0000256" key="4">
    <source>
        <dbReference type="ARBA" id="ARBA00022856"/>
    </source>
</evidence>
<organism evidence="8 9">
    <name type="scientific">Pseudomonas putida (strain GB-1)</name>
    <dbReference type="NCBI Taxonomy" id="76869"/>
    <lineage>
        <taxon>Bacteria</taxon>
        <taxon>Pseudomonadati</taxon>
        <taxon>Pseudomonadota</taxon>
        <taxon>Gammaproteobacteria</taxon>
        <taxon>Pseudomonadales</taxon>
        <taxon>Pseudomonadaceae</taxon>
        <taxon>Pseudomonas</taxon>
    </lineage>
</organism>
<dbReference type="eggNOG" id="COG0747">
    <property type="taxonomic scope" value="Bacteria"/>
</dbReference>
<dbReference type="InterPro" id="IPR030678">
    <property type="entry name" value="Peptide/Ni-bd"/>
</dbReference>
<accession>B0KSN1</accession>
<dbReference type="GO" id="GO:1904680">
    <property type="term" value="F:peptide transmembrane transporter activity"/>
    <property type="evidence" value="ECO:0007669"/>
    <property type="project" value="TreeGrafter"/>
</dbReference>
<evidence type="ECO:0000256" key="6">
    <source>
        <dbReference type="SAM" id="SignalP"/>
    </source>
</evidence>
<dbReference type="RefSeq" id="WP_012272296.1">
    <property type="nucleotide sequence ID" value="NC_010322.1"/>
</dbReference>
<dbReference type="KEGG" id="ppg:PputGB1_2659"/>
<dbReference type="Gene3D" id="3.10.105.10">
    <property type="entry name" value="Dipeptide-binding Protein, Domain 3"/>
    <property type="match status" value="1"/>
</dbReference>
<dbReference type="InterPro" id="IPR000914">
    <property type="entry name" value="SBP_5_dom"/>
</dbReference>
<dbReference type="PANTHER" id="PTHR30290">
    <property type="entry name" value="PERIPLASMIC BINDING COMPONENT OF ABC TRANSPORTER"/>
    <property type="match status" value="1"/>
</dbReference>
<evidence type="ECO:0000256" key="1">
    <source>
        <dbReference type="ARBA" id="ARBA00005695"/>
    </source>
</evidence>
<dbReference type="GO" id="GO:0030288">
    <property type="term" value="C:outer membrane-bounded periplasmic space"/>
    <property type="evidence" value="ECO:0007669"/>
    <property type="project" value="UniProtKB-ARBA"/>
</dbReference>
<keyword evidence="4" id="KW-0571">Peptide transport</keyword>
<evidence type="ECO:0000256" key="3">
    <source>
        <dbReference type="ARBA" id="ARBA00022729"/>
    </source>
</evidence>
<gene>
    <name evidence="8" type="ordered locus">PputGB1_2659</name>
</gene>
<dbReference type="HOGENOM" id="CLU_017028_7_3_6"/>
<dbReference type="InterPro" id="IPR039424">
    <property type="entry name" value="SBP_5"/>
</dbReference>
<evidence type="ECO:0000256" key="2">
    <source>
        <dbReference type="ARBA" id="ARBA00022448"/>
    </source>
</evidence>
<evidence type="ECO:0000313" key="8">
    <source>
        <dbReference type="EMBL" id="ABY98556.1"/>
    </source>
</evidence>
<keyword evidence="3 6" id="KW-0732">Signal</keyword>
<proteinExistence type="inferred from homology"/>
<keyword evidence="5" id="KW-0653">Protein transport</keyword>
<reference evidence="8 9" key="1">
    <citation type="submission" date="2008-01" db="EMBL/GenBank/DDBJ databases">
        <title>Complete sequence of Pseudomonas putida GB-1.</title>
        <authorList>
            <consortium name="US DOE Joint Genome Institute"/>
            <person name="Copeland A."/>
            <person name="Lucas S."/>
            <person name="Lapidus A."/>
            <person name="Barry K."/>
            <person name="Glavina del Rio T."/>
            <person name="Dalin E."/>
            <person name="Tice H."/>
            <person name="Pitluck S."/>
            <person name="Bruce D."/>
            <person name="Goodwin L."/>
            <person name="Chertkov O."/>
            <person name="Brettin T."/>
            <person name="Detter J.C."/>
            <person name="Han C."/>
            <person name="Kuske C.R."/>
            <person name="Schmutz J."/>
            <person name="Larimer F."/>
            <person name="Land M."/>
            <person name="Hauser L."/>
            <person name="Kyrpides N."/>
            <person name="Kim E."/>
            <person name="McCarthy J.K."/>
            <person name="Richardson P."/>
        </authorList>
    </citation>
    <scope>NUCLEOTIDE SEQUENCE [LARGE SCALE GENOMIC DNA]</scope>
    <source>
        <strain evidence="8 9">GB-1</strain>
    </source>
</reference>